<dbReference type="SUPFAM" id="SSF53850">
    <property type="entry name" value="Periplasmic binding protein-like II"/>
    <property type="match status" value="1"/>
</dbReference>
<evidence type="ECO:0000313" key="3">
    <source>
        <dbReference type="Proteomes" id="UP000256845"/>
    </source>
</evidence>
<dbReference type="PROSITE" id="PS51257">
    <property type="entry name" value="PROKAR_LIPOPROTEIN"/>
    <property type="match status" value="1"/>
</dbReference>
<accession>A0A3D9HRX0</accession>
<sequence length="271" mass="31147">MIRLFSLIGLTTLLWGACPPPALAKDDRHVTFVAYSASEPLIIAKKNRVRGIITDVVRQIFRETPYQLEYQQIPSEKFLRLLESGLDSNWITYGSPAWHKDSPSEEQFEFSEQPLFELHYSLVSSKPAIKVSKIQDLIGRRLVLIQGYRYPELEPYLHLDSDRGGIIPFYVTSRTDAMIMIAEHRADFFLSGTKRAHWSMHAMGYSHDEISLQDFSHQIPAQPVHLSFNRNAPAALKRHINRRLGELLASDLLPRLIRHYNYGEDYPDANG</sequence>
<keyword evidence="1" id="KW-0732">Signal</keyword>
<dbReference type="Proteomes" id="UP000256845">
    <property type="component" value="Unassembled WGS sequence"/>
</dbReference>
<comment type="caution">
    <text evidence="2">The sequence shown here is derived from an EMBL/GenBank/DDBJ whole genome shotgun (WGS) entry which is preliminary data.</text>
</comment>
<dbReference type="EMBL" id="QRDW01000002">
    <property type="protein sequence ID" value="RED52248.1"/>
    <property type="molecule type" value="Genomic_DNA"/>
</dbReference>
<reference evidence="2 3" key="1">
    <citation type="submission" date="2018-07" db="EMBL/GenBank/DDBJ databases">
        <title>Genomic Encyclopedia of Type Strains, Phase III (KMG-III): the genomes of soil and plant-associated and newly described type strains.</title>
        <authorList>
            <person name="Whitman W."/>
        </authorList>
    </citation>
    <scope>NUCLEOTIDE SEQUENCE [LARGE SCALE GENOMIC DNA]</scope>
    <source>
        <strain evidence="2 3">CECT 8488</strain>
    </source>
</reference>
<proteinExistence type="predicted"/>
<name>A0A3D9HRX0_9PROT</name>
<gene>
    <name evidence="2" type="ORF">DFP90_102266</name>
</gene>
<evidence type="ECO:0000313" key="2">
    <source>
        <dbReference type="EMBL" id="RED52248.1"/>
    </source>
</evidence>
<evidence type="ECO:0000256" key="1">
    <source>
        <dbReference type="SAM" id="SignalP"/>
    </source>
</evidence>
<feature type="signal peptide" evidence="1">
    <location>
        <begin position="1"/>
        <end position="24"/>
    </location>
</feature>
<organism evidence="2 3">
    <name type="scientific">Aestuariispira insulae</name>
    <dbReference type="NCBI Taxonomy" id="1461337"/>
    <lineage>
        <taxon>Bacteria</taxon>
        <taxon>Pseudomonadati</taxon>
        <taxon>Pseudomonadota</taxon>
        <taxon>Alphaproteobacteria</taxon>
        <taxon>Rhodospirillales</taxon>
        <taxon>Kiloniellaceae</taxon>
        <taxon>Aestuariispira</taxon>
    </lineage>
</organism>
<protein>
    <submittedName>
        <fullName evidence="2">Amino acid ABC transporter substrate-binding protein (PAAT family)</fullName>
    </submittedName>
</protein>
<dbReference type="RefSeq" id="WP_181905235.1">
    <property type="nucleotide sequence ID" value="NZ_QRDW01000002.1"/>
</dbReference>
<dbReference type="AlphaFoldDB" id="A0A3D9HRX0"/>
<keyword evidence="3" id="KW-1185">Reference proteome</keyword>
<feature type="chain" id="PRO_5017812090" evidence="1">
    <location>
        <begin position="25"/>
        <end position="271"/>
    </location>
</feature>
<dbReference type="Gene3D" id="3.40.190.10">
    <property type="entry name" value="Periplasmic binding protein-like II"/>
    <property type="match status" value="2"/>
</dbReference>